<dbReference type="Proteomes" id="UP000294980">
    <property type="component" value="Unassembled WGS sequence"/>
</dbReference>
<dbReference type="GO" id="GO:0003887">
    <property type="term" value="F:DNA-directed DNA polymerase activity"/>
    <property type="evidence" value="ECO:0007669"/>
    <property type="project" value="UniProtKB-KW"/>
</dbReference>
<comment type="caution">
    <text evidence="4">The sequence shown here is derived from an EMBL/GenBank/DDBJ whole genome shotgun (WGS) entry which is preliminary data.</text>
</comment>
<proteinExistence type="predicted"/>
<evidence type="ECO:0000256" key="2">
    <source>
        <dbReference type="ARBA" id="ARBA00022932"/>
    </source>
</evidence>
<name>A0A4R2KHW4_9GAMM</name>
<dbReference type="RefSeq" id="WP_117319205.1">
    <property type="nucleotide sequence ID" value="NZ_QQSW01000021.1"/>
</dbReference>
<dbReference type="GO" id="GO:0009360">
    <property type="term" value="C:DNA polymerase III complex"/>
    <property type="evidence" value="ECO:0007669"/>
    <property type="project" value="TreeGrafter"/>
</dbReference>
<dbReference type="SUPFAM" id="SSF52540">
    <property type="entry name" value="P-loop containing nucleoside triphosphate hydrolases"/>
    <property type="match status" value="1"/>
</dbReference>
<dbReference type="InterPro" id="IPR050238">
    <property type="entry name" value="DNA_Rep/Repair_Clamp_Loader"/>
</dbReference>
<keyword evidence="2" id="KW-0239">DNA-directed DNA polymerase</keyword>
<keyword evidence="2" id="KW-0808">Transferase</keyword>
<evidence type="ECO:0000313" key="4">
    <source>
        <dbReference type="EMBL" id="TCO72754.1"/>
    </source>
</evidence>
<dbReference type="GO" id="GO:0006261">
    <property type="term" value="P:DNA-templated DNA replication"/>
    <property type="evidence" value="ECO:0007669"/>
    <property type="project" value="TreeGrafter"/>
</dbReference>
<evidence type="ECO:0000256" key="3">
    <source>
        <dbReference type="ARBA" id="ARBA00049244"/>
    </source>
</evidence>
<accession>A0A4R2KHW4</accession>
<evidence type="ECO:0000313" key="5">
    <source>
        <dbReference type="Proteomes" id="UP000294980"/>
    </source>
</evidence>
<dbReference type="Pfam" id="PF13177">
    <property type="entry name" value="DNA_pol3_delta2"/>
    <property type="match status" value="1"/>
</dbReference>
<dbReference type="Gene3D" id="3.40.50.300">
    <property type="entry name" value="P-loop containing nucleotide triphosphate hydrolases"/>
    <property type="match status" value="1"/>
</dbReference>
<dbReference type="PANTHER" id="PTHR11669:SF8">
    <property type="entry name" value="DNA POLYMERASE III SUBUNIT DELTA"/>
    <property type="match status" value="1"/>
</dbReference>
<sequence length="329" mass="35098">MTPADTSGHDAISTPLPWQRDAWEGLTALAENDRLPHALLVSGEEGTGRRRFVTALSRYLLCQAPVQGSNCGQCKTCLLSQGNGHSDWRWVGPAGKARGVGIDQIRDVIRFSAQTSALGRYKILVIHPADGMTLAAANAFLKCLEEPAENTLILLITRSPAGVPATIRSRCQHVRLPAPAYEPALTWLAMLSGDRQLAKSALAAADGIPLQADLLLRVDGALDQAEAQEQMFSRLFDGEGEPTDVATMLSGMDPGAAVSGLLVRLHRHLRELPCDELRGQRAHALFALDSRLRDLQRAIAGGATPQKELLGAALASELAGILGSGPSRC</sequence>
<evidence type="ECO:0000256" key="1">
    <source>
        <dbReference type="ARBA" id="ARBA00012417"/>
    </source>
</evidence>
<protein>
    <recommendedName>
        <fullName evidence="1">DNA-directed DNA polymerase</fullName>
        <ecNumber evidence="1">2.7.7.7</ecNumber>
    </recommendedName>
</protein>
<dbReference type="EMBL" id="SLWX01000017">
    <property type="protein sequence ID" value="TCO72754.1"/>
    <property type="molecule type" value="Genomic_DNA"/>
</dbReference>
<dbReference type="EC" id="2.7.7.7" evidence="1"/>
<dbReference type="AlphaFoldDB" id="A0A4R2KHW4"/>
<comment type="catalytic activity">
    <reaction evidence="3">
        <text>DNA(n) + a 2'-deoxyribonucleoside 5'-triphosphate = DNA(n+1) + diphosphate</text>
        <dbReference type="Rhea" id="RHEA:22508"/>
        <dbReference type="Rhea" id="RHEA-COMP:17339"/>
        <dbReference type="Rhea" id="RHEA-COMP:17340"/>
        <dbReference type="ChEBI" id="CHEBI:33019"/>
        <dbReference type="ChEBI" id="CHEBI:61560"/>
        <dbReference type="ChEBI" id="CHEBI:173112"/>
        <dbReference type="EC" id="2.7.7.7"/>
    </reaction>
</comment>
<reference evidence="4 5" key="1">
    <citation type="submission" date="2019-03" db="EMBL/GenBank/DDBJ databases">
        <title>Genomic Encyclopedia of Type Strains, Phase IV (KMG-IV): sequencing the most valuable type-strain genomes for metagenomic binning, comparative biology and taxonomic classification.</title>
        <authorList>
            <person name="Goeker M."/>
        </authorList>
    </citation>
    <scope>NUCLEOTIDE SEQUENCE [LARGE SCALE GENOMIC DNA]</scope>
    <source>
        <strain evidence="4 5">DSM 23344</strain>
    </source>
</reference>
<gene>
    <name evidence="4" type="ORF">EV688_11745</name>
</gene>
<keyword evidence="2" id="KW-0548">Nucleotidyltransferase</keyword>
<organism evidence="4 5">
    <name type="scientific">Chromatocurvus halotolerans</name>
    <dbReference type="NCBI Taxonomy" id="1132028"/>
    <lineage>
        <taxon>Bacteria</taxon>
        <taxon>Pseudomonadati</taxon>
        <taxon>Pseudomonadota</taxon>
        <taxon>Gammaproteobacteria</taxon>
        <taxon>Cellvibrionales</taxon>
        <taxon>Halieaceae</taxon>
        <taxon>Chromatocurvus</taxon>
    </lineage>
</organism>
<keyword evidence="5" id="KW-1185">Reference proteome</keyword>
<dbReference type="OrthoDB" id="9811073at2"/>
<dbReference type="InterPro" id="IPR027417">
    <property type="entry name" value="P-loop_NTPase"/>
</dbReference>
<dbReference type="PANTHER" id="PTHR11669">
    <property type="entry name" value="REPLICATION FACTOR C / DNA POLYMERASE III GAMMA-TAU SUBUNIT"/>
    <property type="match status" value="1"/>
</dbReference>